<reference evidence="1" key="1">
    <citation type="submission" date="2020-11" db="EMBL/GenBank/DDBJ databases">
        <authorList>
            <person name="Tran Van P."/>
        </authorList>
    </citation>
    <scope>NUCLEOTIDE SEQUENCE</scope>
</reference>
<organism evidence="1">
    <name type="scientific">Timema genevievae</name>
    <name type="common">Walking stick</name>
    <dbReference type="NCBI Taxonomy" id="629358"/>
    <lineage>
        <taxon>Eukaryota</taxon>
        <taxon>Metazoa</taxon>
        <taxon>Ecdysozoa</taxon>
        <taxon>Arthropoda</taxon>
        <taxon>Hexapoda</taxon>
        <taxon>Insecta</taxon>
        <taxon>Pterygota</taxon>
        <taxon>Neoptera</taxon>
        <taxon>Polyneoptera</taxon>
        <taxon>Phasmatodea</taxon>
        <taxon>Timematodea</taxon>
        <taxon>Timematoidea</taxon>
        <taxon>Timematidae</taxon>
        <taxon>Timema</taxon>
    </lineage>
</organism>
<protein>
    <recommendedName>
        <fullName evidence="2">Flightin</fullName>
    </recommendedName>
</protein>
<dbReference type="AlphaFoldDB" id="A0A7R9JY56"/>
<sequence length="168" mass="19828">MAEEGVEVLSTPQAVKSKDPNQPLTYRYWTRPTHLQYKYLYNYRYNYYDDVIDYLDKRSKGLTREIPRPQTWAERALRSFSSRSETYSDRHKDWELLNTIRASNNYYHYHSRDYITKRGSGFNNVSDLSLDTMYQSTGDWSGPKPTSLGQTGSDQLAPSLLARKWEGW</sequence>
<proteinExistence type="predicted"/>
<accession>A0A7R9JY56</accession>
<evidence type="ECO:0000313" key="1">
    <source>
        <dbReference type="EMBL" id="CAD7593956.1"/>
    </source>
</evidence>
<gene>
    <name evidence="1" type="ORF">TGEB3V08_LOCUS5534</name>
</gene>
<name>A0A7R9JY56_TIMGE</name>
<dbReference type="EMBL" id="OE841072">
    <property type="protein sequence ID" value="CAD7593956.1"/>
    <property type="molecule type" value="Genomic_DNA"/>
</dbReference>
<evidence type="ECO:0008006" key="2">
    <source>
        <dbReference type="Google" id="ProtNLM"/>
    </source>
</evidence>